<feature type="domain" description="Glyoxalase-related protein" evidence="2">
    <location>
        <begin position="9"/>
        <end position="146"/>
    </location>
</feature>
<dbReference type="eggNOG" id="ENOG5032RRC">
    <property type="taxonomic scope" value="Bacteria"/>
</dbReference>
<protein>
    <recommendedName>
        <fullName evidence="2">Glyoxalase-related protein domain-containing protein</fullName>
    </recommendedName>
</protein>
<dbReference type="KEGG" id="hba:Hbal_0401"/>
<organism evidence="3 4">
    <name type="scientific">Hirschia baltica (strain ATCC 49814 / DSM 5838 / IFAM 1418)</name>
    <dbReference type="NCBI Taxonomy" id="582402"/>
    <lineage>
        <taxon>Bacteria</taxon>
        <taxon>Pseudomonadati</taxon>
        <taxon>Pseudomonadota</taxon>
        <taxon>Alphaproteobacteria</taxon>
        <taxon>Hyphomonadales</taxon>
        <taxon>Hyphomonadaceae</taxon>
        <taxon>Hirschia</taxon>
    </lineage>
</organism>
<gene>
    <name evidence="3" type="ordered locus">Hbal_0401</name>
</gene>
<evidence type="ECO:0000259" key="2">
    <source>
        <dbReference type="Pfam" id="PF20066"/>
    </source>
</evidence>
<evidence type="ECO:0000256" key="1">
    <source>
        <dbReference type="SAM" id="MobiDB-lite"/>
    </source>
</evidence>
<dbReference type="RefSeq" id="WP_015826253.1">
    <property type="nucleotide sequence ID" value="NC_012982.1"/>
</dbReference>
<name>C6XMG0_HIRBI</name>
<evidence type="ECO:0000313" key="4">
    <source>
        <dbReference type="Proteomes" id="UP000002745"/>
    </source>
</evidence>
<sequence>MKTSSKRLPSTISGAKEFAKSLRRSHAENHTPISHSKALELAAQKLGFVDWNTAAARLSNRPKFEPQIGDMVEGLYLKQPFTGTILSVRMMGGGSHYQISVHFDEAVDVVSFDSFSAYRQRINITLDSEGMSVHSTSDGEPHMTIDNTLSDVV</sequence>
<dbReference type="EMBL" id="CP001678">
    <property type="protein sequence ID" value="ACT58103.1"/>
    <property type="molecule type" value="Genomic_DNA"/>
</dbReference>
<proteinExistence type="predicted"/>
<reference evidence="4" key="1">
    <citation type="journal article" date="2011" name="J. Bacteriol.">
        <title>Genome sequences of eight morphologically diverse alphaproteobacteria.</title>
        <authorList>
            <consortium name="US DOE Joint Genome Institute"/>
            <person name="Brown P.J."/>
            <person name="Kysela D.T."/>
            <person name="Buechlein A."/>
            <person name="Hemmerich C."/>
            <person name="Brun Y.V."/>
        </authorList>
    </citation>
    <scope>NUCLEOTIDE SEQUENCE [LARGE SCALE GENOMIC DNA]</scope>
    <source>
        <strain evidence="4">ATCC 49814 / DSM 5838 / IFAM 1418</strain>
    </source>
</reference>
<accession>C6XMG0</accession>
<dbReference type="AlphaFoldDB" id="C6XMG0"/>
<dbReference type="HOGENOM" id="CLU_127670_0_0_5"/>
<dbReference type="Pfam" id="PF20066">
    <property type="entry name" value="Glyoxalase_8"/>
    <property type="match status" value="1"/>
</dbReference>
<feature type="region of interest" description="Disordered" evidence="1">
    <location>
        <begin position="133"/>
        <end position="153"/>
    </location>
</feature>
<evidence type="ECO:0000313" key="3">
    <source>
        <dbReference type="EMBL" id="ACT58103.1"/>
    </source>
</evidence>
<dbReference type="Proteomes" id="UP000002745">
    <property type="component" value="Chromosome"/>
</dbReference>
<dbReference type="InterPro" id="IPR045517">
    <property type="entry name" value="Glyoxalase_8"/>
</dbReference>
<dbReference type="STRING" id="582402.Hbal_0401"/>
<dbReference type="OrthoDB" id="7350221at2"/>
<keyword evidence="4" id="KW-1185">Reference proteome</keyword>